<proteinExistence type="predicted"/>
<dbReference type="EMBL" id="OFSM01000022">
    <property type="protein sequence ID" value="SOY31151.1"/>
    <property type="molecule type" value="Genomic_DNA"/>
</dbReference>
<dbReference type="SMART" id="SM00342">
    <property type="entry name" value="HTH_ARAC"/>
    <property type="match status" value="1"/>
</dbReference>
<reference evidence="6 7" key="1">
    <citation type="submission" date="2018-01" db="EMBL/GenBank/DDBJ databases">
        <authorList>
            <person name="Gaut B.S."/>
            <person name="Morton B.R."/>
            <person name="Clegg M.T."/>
            <person name="Duvall M.R."/>
        </authorList>
    </citation>
    <scope>NUCLEOTIDE SEQUENCE [LARGE SCALE GENOMIC DNA]</scope>
    <source>
        <strain evidence="6">GP69</strain>
    </source>
</reference>
<keyword evidence="4" id="KW-0472">Membrane</keyword>
<dbReference type="GO" id="GO:0003700">
    <property type="term" value="F:DNA-binding transcription factor activity"/>
    <property type="evidence" value="ECO:0007669"/>
    <property type="project" value="InterPro"/>
</dbReference>
<name>A0A2K4ZKZ8_9FIRM</name>
<keyword evidence="4" id="KW-0812">Transmembrane</keyword>
<dbReference type="Pfam" id="PF12833">
    <property type="entry name" value="HTH_18"/>
    <property type="match status" value="1"/>
</dbReference>
<keyword evidence="4" id="KW-1133">Transmembrane helix</keyword>
<evidence type="ECO:0000256" key="4">
    <source>
        <dbReference type="SAM" id="Phobius"/>
    </source>
</evidence>
<keyword evidence="3" id="KW-0804">Transcription</keyword>
<evidence type="ECO:0000259" key="5">
    <source>
        <dbReference type="PROSITE" id="PS01124"/>
    </source>
</evidence>
<keyword evidence="7" id="KW-1185">Reference proteome</keyword>
<evidence type="ECO:0000313" key="7">
    <source>
        <dbReference type="Proteomes" id="UP000236311"/>
    </source>
</evidence>
<dbReference type="SUPFAM" id="SSF46689">
    <property type="entry name" value="Homeodomain-like"/>
    <property type="match status" value="1"/>
</dbReference>
<evidence type="ECO:0000256" key="1">
    <source>
        <dbReference type="ARBA" id="ARBA00023015"/>
    </source>
</evidence>
<dbReference type="PROSITE" id="PS01124">
    <property type="entry name" value="HTH_ARAC_FAMILY_2"/>
    <property type="match status" value="1"/>
</dbReference>
<gene>
    <name evidence="6" type="primary">yesS_9</name>
    <name evidence="6" type="ORF">AMURIS_03886</name>
</gene>
<evidence type="ECO:0000256" key="2">
    <source>
        <dbReference type="ARBA" id="ARBA00023125"/>
    </source>
</evidence>
<dbReference type="GO" id="GO:0043565">
    <property type="term" value="F:sequence-specific DNA binding"/>
    <property type="evidence" value="ECO:0007669"/>
    <property type="project" value="InterPro"/>
</dbReference>
<sequence length="794" mass="91489">MKKSEKKDKNNILLGYLRTYLIVLFIPLMICSLYSIRVLKIIEEDDVSKITEEYEHSAESVDTFLDEVERIGRLIADNAKVRQFAGRTDCFSYPNLYKIIELQNTLSDISFSDSQIFNYFIFFEKGEAVINSKAAYTYKDFYDIYLHEEQYKTYDDWYSQEQHRTRKYGLATLQNYKLCTENSILPMLTYEIPVTSYSLSDKCIIKIYIRKEAIESLMPAISYTGVQFITDRQGNVTYFENYNLFDSDISMTAIENTADAGSLSNYISEIINLTKNKSVSAEGVSCKMVRYQGEQYLLVQCHSSRSGLTYYALQSSLAVKVRGYTTVLYMLLIISIAAMVGILLSIKMSTKIAKPINELINDINDVMESGPELDHKTIFSHMQKSYKRLKDINTELQDVIESQQPYLENFFLNQLLYGKAELEEDIGKNAEYIHFDYHDKVFWVVIFKLDAATETIFEPEADVQSLYILSITEAARKVLPDIWMVNNGHDKAVAILALPRNRQENYRCYTEEIVQKVKNELLPHVAKLLSVYGGTLVSDLSDISTSYENAAIMHIYIGQTFDANILWYTNQKAETLSYPSAEKSRILFRQVLRGEAESVYVSFKEIIQQYFINGNFSTYMQNLLLDDLQINLVKIIELLEMEEEQYKEYYLMLEQNHNGNLLDRIRITQSIYLQTSQYVYEQKTKKTFDLAAITAYINLNFGDSSLSLTSAAEALRMNEGYLSGRFKQETGINFSAYVEKVRMNKAKELLKAGNLTIKEIAACTGYTSENSFCRAFKRVTGVSTSGWKNIDSRE</sequence>
<feature type="transmembrane region" description="Helical" evidence="4">
    <location>
        <begin position="12"/>
        <end position="36"/>
    </location>
</feature>
<dbReference type="InterPro" id="IPR009057">
    <property type="entry name" value="Homeodomain-like_sf"/>
</dbReference>
<accession>A0A2K4ZKZ8</accession>
<keyword evidence="1" id="KW-0805">Transcription regulation</keyword>
<feature type="domain" description="HTH araC/xylS-type" evidence="5">
    <location>
        <begin position="691"/>
        <end position="790"/>
    </location>
</feature>
<feature type="transmembrane region" description="Helical" evidence="4">
    <location>
        <begin position="327"/>
        <end position="346"/>
    </location>
</feature>
<keyword evidence="2" id="KW-0238">DNA-binding</keyword>
<dbReference type="AlphaFoldDB" id="A0A2K4ZKZ8"/>
<dbReference type="Gene3D" id="1.10.10.60">
    <property type="entry name" value="Homeodomain-like"/>
    <property type="match status" value="2"/>
</dbReference>
<dbReference type="InterPro" id="IPR018060">
    <property type="entry name" value="HTH_AraC"/>
</dbReference>
<evidence type="ECO:0000313" key="6">
    <source>
        <dbReference type="EMBL" id="SOY31151.1"/>
    </source>
</evidence>
<organism evidence="6 7">
    <name type="scientific">Acetatifactor muris</name>
    <dbReference type="NCBI Taxonomy" id="879566"/>
    <lineage>
        <taxon>Bacteria</taxon>
        <taxon>Bacillati</taxon>
        <taxon>Bacillota</taxon>
        <taxon>Clostridia</taxon>
        <taxon>Lachnospirales</taxon>
        <taxon>Lachnospiraceae</taxon>
        <taxon>Acetatifactor</taxon>
    </lineage>
</organism>
<dbReference type="PANTHER" id="PTHR43280">
    <property type="entry name" value="ARAC-FAMILY TRANSCRIPTIONAL REGULATOR"/>
    <property type="match status" value="1"/>
</dbReference>
<dbReference type="Proteomes" id="UP000236311">
    <property type="component" value="Unassembled WGS sequence"/>
</dbReference>
<evidence type="ECO:0000256" key="3">
    <source>
        <dbReference type="ARBA" id="ARBA00023163"/>
    </source>
</evidence>
<protein>
    <submittedName>
        <fullName evidence="6">HTH-type transcriptional regulator YesS</fullName>
    </submittedName>
</protein>
<dbReference type="PANTHER" id="PTHR43280:SF2">
    <property type="entry name" value="HTH-TYPE TRANSCRIPTIONAL REGULATOR EXSA"/>
    <property type="match status" value="1"/>
</dbReference>